<dbReference type="InterPro" id="IPR017685">
    <property type="entry name" value="ArgP"/>
</dbReference>
<dbReference type="Pfam" id="PF00126">
    <property type="entry name" value="HTH_1"/>
    <property type="match status" value="1"/>
</dbReference>
<dbReference type="Gene3D" id="1.10.10.10">
    <property type="entry name" value="Winged helix-like DNA-binding domain superfamily/Winged helix DNA-binding domain"/>
    <property type="match status" value="1"/>
</dbReference>
<organism evidence="5">
    <name type="scientific">freshwater metagenome</name>
    <dbReference type="NCBI Taxonomy" id="449393"/>
    <lineage>
        <taxon>unclassified sequences</taxon>
        <taxon>metagenomes</taxon>
        <taxon>ecological metagenomes</taxon>
    </lineage>
</organism>
<accession>A0A6J7H0Z2</accession>
<dbReference type="PROSITE" id="PS50931">
    <property type="entry name" value="HTH_LYSR"/>
    <property type="match status" value="1"/>
</dbReference>
<dbReference type="NCBIfam" id="NF009888">
    <property type="entry name" value="PRK13348.1"/>
    <property type="match status" value="1"/>
</dbReference>
<proteinExistence type="predicted"/>
<dbReference type="PANTHER" id="PTHR30579:SF2">
    <property type="entry name" value="HTH-TYPE TRANSCRIPTIONAL REGULATOR ARGP"/>
    <property type="match status" value="1"/>
</dbReference>
<dbReference type="InterPro" id="IPR036388">
    <property type="entry name" value="WH-like_DNA-bd_sf"/>
</dbReference>
<keyword evidence="3" id="KW-0804">Transcription</keyword>
<dbReference type="InterPro" id="IPR000847">
    <property type="entry name" value="LysR_HTH_N"/>
</dbReference>
<dbReference type="AlphaFoldDB" id="A0A6J7H0Z2"/>
<evidence type="ECO:0000259" key="4">
    <source>
        <dbReference type="PROSITE" id="PS50931"/>
    </source>
</evidence>
<dbReference type="GO" id="GO:0003677">
    <property type="term" value="F:DNA binding"/>
    <property type="evidence" value="ECO:0007669"/>
    <property type="project" value="UniProtKB-KW"/>
</dbReference>
<evidence type="ECO:0000256" key="2">
    <source>
        <dbReference type="ARBA" id="ARBA00023125"/>
    </source>
</evidence>
<name>A0A6J7H0Z2_9ZZZZ</name>
<dbReference type="PANTHER" id="PTHR30579">
    <property type="entry name" value="TRANSCRIPTIONAL REGULATOR"/>
    <property type="match status" value="1"/>
</dbReference>
<gene>
    <name evidence="5" type="ORF">UFOPK3564_01419</name>
</gene>
<keyword evidence="2" id="KW-0238">DNA-binding</keyword>
<dbReference type="InterPro" id="IPR036390">
    <property type="entry name" value="WH_DNA-bd_sf"/>
</dbReference>
<sequence length="291" mass="31014">MYEPHQLQALTAAVAEGTFEAAARALHVTPSAISQRVRALETATGRVLLVRTKPVRATASGEVLLRLARQTALLSAETAAELGEADGPTTLAVAVSADALATWVLPALAPLADGTCFHLLREDESWTSELLRGGAAVAAITAEARPVAGCVVTPLGSMRYRPMASPGFVERWFPDGATAEALAHAPVVVFDRVDRLQHDWLRSRAGGDAQPPTHMVPSSADFARAVRLGLGWGMVMELQLDDAPGLPLVELVPGETVEVPLFWQQWRLRTPSLDRLAEAVTTAARAALSKR</sequence>
<dbReference type="NCBIfam" id="NF002964">
    <property type="entry name" value="PRK03635.1"/>
    <property type="match status" value="1"/>
</dbReference>
<dbReference type="SUPFAM" id="SSF53850">
    <property type="entry name" value="Periplasmic binding protein-like II"/>
    <property type="match status" value="1"/>
</dbReference>
<dbReference type="EMBL" id="CAFBMK010000069">
    <property type="protein sequence ID" value="CAB4913602.1"/>
    <property type="molecule type" value="Genomic_DNA"/>
</dbReference>
<protein>
    <submittedName>
        <fullName evidence="5">Unannotated protein</fullName>
    </submittedName>
</protein>
<dbReference type="GO" id="GO:0003700">
    <property type="term" value="F:DNA-binding transcription factor activity"/>
    <property type="evidence" value="ECO:0007669"/>
    <property type="project" value="InterPro"/>
</dbReference>
<dbReference type="InterPro" id="IPR050176">
    <property type="entry name" value="LTTR"/>
</dbReference>
<keyword evidence="1" id="KW-0805">Transcription regulation</keyword>
<evidence type="ECO:0000256" key="1">
    <source>
        <dbReference type="ARBA" id="ARBA00023015"/>
    </source>
</evidence>
<reference evidence="5" key="1">
    <citation type="submission" date="2020-05" db="EMBL/GenBank/DDBJ databases">
        <authorList>
            <person name="Chiriac C."/>
            <person name="Salcher M."/>
            <person name="Ghai R."/>
            <person name="Kavagutti S V."/>
        </authorList>
    </citation>
    <scope>NUCLEOTIDE SEQUENCE</scope>
</reference>
<dbReference type="NCBIfam" id="TIGR03298">
    <property type="entry name" value="argP"/>
    <property type="match status" value="1"/>
</dbReference>
<feature type="domain" description="HTH lysR-type" evidence="4">
    <location>
        <begin position="1"/>
        <end position="58"/>
    </location>
</feature>
<dbReference type="Gene3D" id="3.40.190.290">
    <property type="match status" value="1"/>
</dbReference>
<evidence type="ECO:0000256" key="3">
    <source>
        <dbReference type="ARBA" id="ARBA00023163"/>
    </source>
</evidence>
<dbReference type="SUPFAM" id="SSF46785">
    <property type="entry name" value="Winged helix' DNA-binding domain"/>
    <property type="match status" value="1"/>
</dbReference>
<evidence type="ECO:0000313" key="5">
    <source>
        <dbReference type="EMBL" id="CAB4913602.1"/>
    </source>
</evidence>